<name>A0A497XUM6_9SPHI</name>
<feature type="transmembrane region" description="Helical" evidence="1">
    <location>
        <begin position="33"/>
        <end position="50"/>
    </location>
</feature>
<dbReference type="EMBL" id="RCCK01000015">
    <property type="protein sequence ID" value="RLJ71909.1"/>
    <property type="molecule type" value="Genomic_DNA"/>
</dbReference>
<accession>A0A497XUM6</accession>
<evidence type="ECO:0000313" key="2">
    <source>
        <dbReference type="EMBL" id="RLJ71909.1"/>
    </source>
</evidence>
<feature type="transmembrane region" description="Helical" evidence="1">
    <location>
        <begin position="7"/>
        <end position="27"/>
    </location>
</feature>
<dbReference type="Proteomes" id="UP000273898">
    <property type="component" value="Unassembled WGS sequence"/>
</dbReference>
<sequence length="60" mass="7017">MNFFKNYFLAAGIVWTLCALSILFLNFNFQAKEITITLIIPLSYAIFRLFDQPKQLPKTE</sequence>
<evidence type="ECO:0000313" key="3">
    <source>
        <dbReference type="Proteomes" id="UP000273898"/>
    </source>
</evidence>
<comment type="caution">
    <text evidence="2">The sequence shown here is derived from an EMBL/GenBank/DDBJ whole genome shotgun (WGS) entry which is preliminary data.</text>
</comment>
<organism evidence="2 3">
    <name type="scientific">Pedobacter alluvionis</name>
    <dbReference type="NCBI Taxonomy" id="475253"/>
    <lineage>
        <taxon>Bacteria</taxon>
        <taxon>Pseudomonadati</taxon>
        <taxon>Bacteroidota</taxon>
        <taxon>Sphingobacteriia</taxon>
        <taxon>Sphingobacteriales</taxon>
        <taxon>Sphingobacteriaceae</taxon>
        <taxon>Pedobacter</taxon>
    </lineage>
</organism>
<dbReference type="AlphaFoldDB" id="A0A497XUM6"/>
<keyword evidence="1" id="KW-1133">Transmembrane helix</keyword>
<reference evidence="2 3" key="1">
    <citation type="submission" date="2018-10" db="EMBL/GenBank/DDBJ databases">
        <title>Genomic Encyclopedia of Archaeal and Bacterial Type Strains, Phase II (KMG-II): from individual species to whole genera.</title>
        <authorList>
            <person name="Goeker M."/>
        </authorList>
    </citation>
    <scope>NUCLEOTIDE SEQUENCE [LARGE SCALE GENOMIC DNA]</scope>
    <source>
        <strain evidence="2 3">DSM 19624</strain>
    </source>
</reference>
<proteinExistence type="predicted"/>
<keyword evidence="1" id="KW-0472">Membrane</keyword>
<evidence type="ECO:0000256" key="1">
    <source>
        <dbReference type="SAM" id="Phobius"/>
    </source>
</evidence>
<keyword evidence="1" id="KW-0812">Transmembrane</keyword>
<protein>
    <submittedName>
        <fullName evidence="2">Uncharacterized protein</fullName>
    </submittedName>
</protein>
<gene>
    <name evidence="2" type="ORF">BCL90_4730</name>
</gene>